<dbReference type="PANTHER" id="PTHR39470">
    <property type="entry name" value="CHROMOSOME 10, WHOLE GENOME SHOTGUN SEQUENCE"/>
    <property type="match status" value="1"/>
</dbReference>
<keyword evidence="1" id="KW-0472">Membrane</keyword>
<evidence type="ECO:0000256" key="1">
    <source>
        <dbReference type="SAM" id="Phobius"/>
    </source>
</evidence>
<gene>
    <name evidence="2" type="ORF">CSOJ01_00201</name>
</gene>
<feature type="transmembrane region" description="Helical" evidence="1">
    <location>
        <begin position="224"/>
        <end position="244"/>
    </location>
</feature>
<organism evidence="2 3">
    <name type="scientific">Colletotrichum sojae</name>
    <dbReference type="NCBI Taxonomy" id="2175907"/>
    <lineage>
        <taxon>Eukaryota</taxon>
        <taxon>Fungi</taxon>
        <taxon>Dikarya</taxon>
        <taxon>Ascomycota</taxon>
        <taxon>Pezizomycotina</taxon>
        <taxon>Sordariomycetes</taxon>
        <taxon>Hypocreomycetidae</taxon>
        <taxon>Glomerellales</taxon>
        <taxon>Glomerellaceae</taxon>
        <taxon>Colletotrichum</taxon>
        <taxon>Colletotrichum orchidearum species complex</taxon>
    </lineage>
</organism>
<keyword evidence="1" id="KW-1133">Transmembrane helix</keyword>
<dbReference type="Proteomes" id="UP000652219">
    <property type="component" value="Unassembled WGS sequence"/>
</dbReference>
<dbReference type="EMBL" id="WIGN01000001">
    <property type="protein sequence ID" value="KAF6821698.1"/>
    <property type="molecule type" value="Genomic_DNA"/>
</dbReference>
<comment type="caution">
    <text evidence="2">The sequence shown here is derived from an EMBL/GenBank/DDBJ whole genome shotgun (WGS) entry which is preliminary data.</text>
</comment>
<name>A0A8H6JZ30_9PEZI</name>
<evidence type="ECO:0000313" key="3">
    <source>
        <dbReference type="Proteomes" id="UP000652219"/>
    </source>
</evidence>
<protein>
    <recommendedName>
        <fullName evidence="4">Chorismate synthase protein</fullName>
    </recommendedName>
</protein>
<dbReference type="AlphaFoldDB" id="A0A8H6JZ30"/>
<feature type="transmembrane region" description="Helical" evidence="1">
    <location>
        <begin position="144"/>
        <end position="166"/>
    </location>
</feature>
<reference evidence="2 3" key="1">
    <citation type="journal article" date="2020" name="Phytopathology">
        <title>Genome Sequence Resources of Colletotrichum truncatum, C. plurivorum, C. musicola, and C. sojae: Four Species Pathogenic to Soybean (Glycine max).</title>
        <authorList>
            <person name="Rogerio F."/>
            <person name="Boufleur T.R."/>
            <person name="Ciampi-Guillardi M."/>
            <person name="Sukno S.A."/>
            <person name="Thon M.R."/>
            <person name="Massola Junior N.S."/>
            <person name="Baroncelli R."/>
        </authorList>
    </citation>
    <scope>NUCLEOTIDE SEQUENCE [LARGE SCALE GENOMIC DNA]</scope>
    <source>
        <strain evidence="2 3">LFN0009</strain>
    </source>
</reference>
<accession>A0A8H6JZ30</accession>
<evidence type="ECO:0008006" key="4">
    <source>
        <dbReference type="Google" id="ProtNLM"/>
    </source>
</evidence>
<evidence type="ECO:0000313" key="2">
    <source>
        <dbReference type="EMBL" id="KAF6821698.1"/>
    </source>
</evidence>
<proteinExistence type="predicted"/>
<dbReference type="PANTHER" id="PTHR39470:SF1">
    <property type="entry name" value="CHORISMATE SYNTHASE PROTEIN"/>
    <property type="match status" value="1"/>
</dbReference>
<keyword evidence="1" id="KW-0812">Transmembrane</keyword>
<sequence>MAFGWSEIRSLLLVFGPILLPKAISAYRSIRSASQHRGEPVPPPPRVTRALTVLTVLVLFFLVETLPPFSPENVFRLTQSRLQIPVDVLFNRLSTLRPDNVLTAADERLRARFVNLESRLLYLYLGPDALSDCPFCKSDEPKSYFYYALPAIVLPHLLNLVAIATVTSATLTGRDGARWRSHATMAAAALCIADASLVNQYDYSANASALRLPEIDFFYWKARALRYIALALLDAGLGALLFLASTRRAFVQPPSEAERIEASNRALAAVKSKLNALGIVKNTTLRDEELRARSQAYWLHEVRLVREVMEEREVVEGVNDALENRINIQNITADAEAYAQNVFKPLEQSTGEEEQQQQ</sequence>
<keyword evidence="3" id="KW-1185">Reference proteome</keyword>